<gene>
    <name evidence="2" type="ORF">B0I35DRAFT_364218</name>
</gene>
<name>A0A8K0SDS7_9HYPO</name>
<evidence type="ECO:0000313" key="2">
    <source>
        <dbReference type="EMBL" id="KAH7303809.1"/>
    </source>
</evidence>
<dbReference type="InterPro" id="IPR022742">
    <property type="entry name" value="Hydrolase_4"/>
</dbReference>
<feature type="domain" description="Serine aminopeptidase S33" evidence="1">
    <location>
        <begin position="126"/>
        <end position="214"/>
    </location>
</feature>
<evidence type="ECO:0000313" key="3">
    <source>
        <dbReference type="Proteomes" id="UP000813444"/>
    </source>
</evidence>
<evidence type="ECO:0000259" key="1">
    <source>
        <dbReference type="Pfam" id="PF12146"/>
    </source>
</evidence>
<dbReference type="AlphaFoldDB" id="A0A8K0SDS7"/>
<protein>
    <submittedName>
        <fullName evidence="2">Alpha/Beta hydrolase protein</fullName>
    </submittedName>
</protein>
<dbReference type="Proteomes" id="UP000813444">
    <property type="component" value="Unassembled WGS sequence"/>
</dbReference>
<dbReference type="Pfam" id="PF12146">
    <property type="entry name" value="Hydrolase_4"/>
    <property type="match status" value="1"/>
</dbReference>
<dbReference type="EMBL" id="JAGPNK010000028">
    <property type="protein sequence ID" value="KAH7303809.1"/>
    <property type="molecule type" value="Genomic_DNA"/>
</dbReference>
<dbReference type="Gene3D" id="3.40.50.1820">
    <property type="entry name" value="alpha/beta hydrolase"/>
    <property type="match status" value="1"/>
</dbReference>
<reference evidence="2" key="1">
    <citation type="journal article" date="2021" name="Nat. Commun.">
        <title>Genetic determinants of endophytism in the Arabidopsis root mycobiome.</title>
        <authorList>
            <person name="Mesny F."/>
            <person name="Miyauchi S."/>
            <person name="Thiergart T."/>
            <person name="Pickel B."/>
            <person name="Atanasova L."/>
            <person name="Karlsson M."/>
            <person name="Huettel B."/>
            <person name="Barry K.W."/>
            <person name="Haridas S."/>
            <person name="Chen C."/>
            <person name="Bauer D."/>
            <person name="Andreopoulos W."/>
            <person name="Pangilinan J."/>
            <person name="LaButti K."/>
            <person name="Riley R."/>
            <person name="Lipzen A."/>
            <person name="Clum A."/>
            <person name="Drula E."/>
            <person name="Henrissat B."/>
            <person name="Kohler A."/>
            <person name="Grigoriev I.V."/>
            <person name="Martin F.M."/>
            <person name="Hacquard S."/>
        </authorList>
    </citation>
    <scope>NUCLEOTIDE SEQUENCE</scope>
    <source>
        <strain evidence="2">MPI-CAGE-CH-0235</strain>
    </source>
</reference>
<sequence length="374" mass="41065">MAAGSALANPSHTYYPPAANCQEFNIPVDVAPEVIQFNLPRWGNDYELVDFLALATTRQTPDSPSIVGETVTMPATYLIAASFCTPKKATEKAKTVILATHGIGQARSHWNSPFRPNEYNFVQFAIDQGYSVFFYDRLGQGDSQKISGYVNQINIQVDILKELSRLVRSGHYTNAIGAPEKLALMGFSFGSFITHAAVGTSPEIADAVVLTAIGLNTTGINTNGLVRSFVPRIANLQDNKYAAFDSGYLTWVDRFAQINTYFKFPFYDDKVADFAEQAKQPFGFTEFFTFPSGNGGNLDASNFTGPALAITGQQDYIVCDGNCEGIFIEPASTFYRNAQPFVPYLQPNASHNINFHYNATGAYGVITKFLDENL</sequence>
<dbReference type="GO" id="GO:0016787">
    <property type="term" value="F:hydrolase activity"/>
    <property type="evidence" value="ECO:0007669"/>
    <property type="project" value="UniProtKB-KW"/>
</dbReference>
<organism evidence="2 3">
    <name type="scientific">Stachybotrys elegans</name>
    <dbReference type="NCBI Taxonomy" id="80388"/>
    <lineage>
        <taxon>Eukaryota</taxon>
        <taxon>Fungi</taxon>
        <taxon>Dikarya</taxon>
        <taxon>Ascomycota</taxon>
        <taxon>Pezizomycotina</taxon>
        <taxon>Sordariomycetes</taxon>
        <taxon>Hypocreomycetidae</taxon>
        <taxon>Hypocreales</taxon>
        <taxon>Stachybotryaceae</taxon>
        <taxon>Stachybotrys</taxon>
    </lineage>
</organism>
<accession>A0A8K0SDS7</accession>
<dbReference type="SUPFAM" id="SSF53474">
    <property type="entry name" value="alpha/beta-Hydrolases"/>
    <property type="match status" value="1"/>
</dbReference>
<proteinExistence type="predicted"/>
<dbReference type="InterPro" id="IPR029058">
    <property type="entry name" value="AB_hydrolase_fold"/>
</dbReference>
<keyword evidence="2" id="KW-0378">Hydrolase</keyword>
<dbReference type="OrthoDB" id="190201at2759"/>
<keyword evidence="3" id="KW-1185">Reference proteome</keyword>
<comment type="caution">
    <text evidence="2">The sequence shown here is derived from an EMBL/GenBank/DDBJ whole genome shotgun (WGS) entry which is preliminary data.</text>
</comment>